<gene>
    <name evidence="2" type="ORF">DEIGR_400108</name>
</gene>
<reference evidence="3" key="1">
    <citation type="submission" date="2015-11" db="EMBL/GenBank/DDBJ databases">
        <title>Draft Genome Sequence of the Radioresistant Bacterium Deinococcus grandis, Isolated from Freshwater Fish in Japan.</title>
        <authorList>
            <person name="Satoh K."/>
            <person name="Onodera T."/>
            <person name="Omoso K."/>
            <person name="Takeda-Yano K."/>
            <person name="Katayama T."/>
            <person name="Oono Y."/>
            <person name="Narumi I."/>
        </authorList>
    </citation>
    <scope>NUCLEOTIDE SEQUENCE [LARGE SCALE GENOMIC DNA]</scope>
    <source>
        <strain evidence="3">ATCC 43672</strain>
    </source>
</reference>
<sequence>MVERETSKTKYRRRKVTPMPAQVQSPADRGQAFQHWLDSNDYFLTDFARDSAIARSTLSAYISGELDLAAMRQNTAQRLLSTMGLSDTEAWEYFNIPEEHRSTFRTFRADLGHGTELKNVLEWELKVPLQGATTAGTGHSIRVNPNKKLSGLVVMETEDGELFALPADLAKGRGRILGQLMATLYKQPD</sequence>
<evidence type="ECO:0000313" key="2">
    <source>
        <dbReference type="EMBL" id="GAQ23975.1"/>
    </source>
</evidence>
<feature type="region of interest" description="Disordered" evidence="1">
    <location>
        <begin position="1"/>
        <end position="28"/>
    </location>
</feature>
<dbReference type="EMBL" id="BCMS01000006">
    <property type="protein sequence ID" value="GAQ23975.1"/>
    <property type="molecule type" value="Genomic_DNA"/>
</dbReference>
<dbReference type="OrthoDB" id="73458at2"/>
<comment type="caution">
    <text evidence="2">The sequence shown here is derived from an EMBL/GenBank/DDBJ whole genome shotgun (WGS) entry which is preliminary data.</text>
</comment>
<dbReference type="Proteomes" id="UP000056209">
    <property type="component" value="Unassembled WGS sequence"/>
</dbReference>
<evidence type="ECO:0000256" key="1">
    <source>
        <dbReference type="SAM" id="MobiDB-lite"/>
    </source>
</evidence>
<keyword evidence="3" id="KW-1185">Reference proteome</keyword>
<name>A0A100HQQ0_9DEIO</name>
<dbReference type="AlphaFoldDB" id="A0A100HQQ0"/>
<protein>
    <submittedName>
        <fullName evidence="2">Uncharacterized protein</fullName>
    </submittedName>
</protein>
<organism evidence="2 3">
    <name type="scientific">Deinococcus grandis</name>
    <dbReference type="NCBI Taxonomy" id="57498"/>
    <lineage>
        <taxon>Bacteria</taxon>
        <taxon>Thermotogati</taxon>
        <taxon>Deinococcota</taxon>
        <taxon>Deinococci</taxon>
        <taxon>Deinococcales</taxon>
        <taxon>Deinococcaceae</taxon>
        <taxon>Deinococcus</taxon>
    </lineage>
</organism>
<evidence type="ECO:0000313" key="3">
    <source>
        <dbReference type="Proteomes" id="UP000056209"/>
    </source>
</evidence>
<dbReference type="RefSeq" id="WP_058980187.1">
    <property type="nucleotide sequence ID" value="NZ_BCMS01000006.1"/>
</dbReference>
<proteinExistence type="predicted"/>
<accession>A0A100HQQ0</accession>